<comment type="caution">
    <text evidence="12">The sequence shown here is derived from an EMBL/GenBank/DDBJ whole genome shotgun (WGS) entry which is preliminary data.</text>
</comment>
<evidence type="ECO:0000256" key="1">
    <source>
        <dbReference type="ARBA" id="ARBA00001970"/>
    </source>
</evidence>
<dbReference type="EMBL" id="BMFY01000002">
    <property type="protein sequence ID" value="GGA04961.1"/>
    <property type="molecule type" value="Genomic_DNA"/>
</dbReference>
<feature type="region of interest" description="Disordered" evidence="9">
    <location>
        <begin position="279"/>
        <end position="305"/>
    </location>
</feature>
<evidence type="ECO:0000259" key="11">
    <source>
        <dbReference type="Pfam" id="PF20628"/>
    </source>
</evidence>
<evidence type="ECO:0000313" key="12">
    <source>
        <dbReference type="EMBL" id="GGA04961.1"/>
    </source>
</evidence>
<evidence type="ECO:0000256" key="4">
    <source>
        <dbReference type="ARBA" id="ARBA00022723"/>
    </source>
</evidence>
<evidence type="ECO:0000256" key="7">
    <source>
        <dbReference type="ARBA" id="ARBA00023004"/>
    </source>
</evidence>
<feature type="compositionally biased region" description="Basic and acidic residues" evidence="9">
    <location>
        <begin position="1"/>
        <end position="14"/>
    </location>
</feature>
<evidence type="ECO:0000256" key="2">
    <source>
        <dbReference type="ARBA" id="ARBA00022559"/>
    </source>
</evidence>
<dbReference type="PROSITE" id="PS51318">
    <property type="entry name" value="TAT"/>
    <property type="match status" value="1"/>
</dbReference>
<dbReference type="InterPro" id="IPR048328">
    <property type="entry name" value="Dyp_perox_C"/>
</dbReference>
<evidence type="ECO:0000313" key="13">
    <source>
        <dbReference type="Proteomes" id="UP000616114"/>
    </source>
</evidence>
<dbReference type="PANTHER" id="PTHR30521">
    <property type="entry name" value="DEFERROCHELATASE/PEROXIDASE"/>
    <property type="match status" value="1"/>
</dbReference>
<keyword evidence="5" id="KW-0732">Signal</keyword>
<dbReference type="Proteomes" id="UP000616114">
    <property type="component" value="Unassembled WGS sequence"/>
</dbReference>
<feature type="domain" description="Dyp-type peroxidase C-terminal" evidence="11">
    <location>
        <begin position="227"/>
        <end position="403"/>
    </location>
</feature>
<keyword evidence="2 12" id="KW-0575">Peroxidase</keyword>
<dbReference type="GO" id="GO:0046872">
    <property type="term" value="F:metal ion binding"/>
    <property type="evidence" value="ECO:0007669"/>
    <property type="project" value="UniProtKB-KW"/>
</dbReference>
<feature type="region of interest" description="Disordered" evidence="9">
    <location>
        <begin position="48"/>
        <end position="67"/>
    </location>
</feature>
<evidence type="ECO:0000256" key="8">
    <source>
        <dbReference type="ARBA" id="ARBA00025737"/>
    </source>
</evidence>
<feature type="region of interest" description="Disordered" evidence="9">
    <location>
        <begin position="1"/>
        <end position="21"/>
    </location>
</feature>
<comment type="similarity">
    <text evidence="8">Belongs to the DyP-type peroxidase family.</text>
</comment>
<dbReference type="Pfam" id="PF20628">
    <property type="entry name" value="Dyp_perox_C"/>
    <property type="match status" value="1"/>
</dbReference>
<evidence type="ECO:0000256" key="5">
    <source>
        <dbReference type="ARBA" id="ARBA00022729"/>
    </source>
</evidence>
<comment type="cofactor">
    <cofactor evidence="1">
        <name>heme b</name>
        <dbReference type="ChEBI" id="CHEBI:60344"/>
    </cofactor>
</comment>
<dbReference type="InterPro" id="IPR048327">
    <property type="entry name" value="Dyp_perox_N"/>
</dbReference>
<sequence length="415" mass="44403">MSDDPRAAGNRDAHTGPPAGLRRRQLLGGAAIGAGILGAGAGGFGLAARRDGTAEPPPEDAYGTATVPFHGKHQAGILTTGQAHATLLALDLRPGTGRDDLRRMMRLLSQDAARLTQGEVPLADSEPELALVPARLTVTFGFGPGLVDTAGQAPPSWLAALPGFGVDRLDPAYCDGDLLIEVAADDPVTVAHAVRMLLKDARAFTGIRWTQSGFRRARGTEPGGTTMRNLFGQIDGTVNPAPGSEDFDQLVWCREGWLADGTSLVIRRIHMDLEGWDRLDRPGREQSVGRTLGNGAPLTGGNEHDEPDFEALNAQGFTVIPPFAHIRRARSENPRERIVRRSYNYDDPPPAGQISDSGMIFMSCQADVDRQFVPIQRRLDELDLLNQWTTPVGSAVFAVPPGCGADGYIGETLLE</sequence>
<organism evidence="12 13">
    <name type="scientific">Sediminivirga luteola</name>
    <dbReference type="NCBI Taxonomy" id="1774748"/>
    <lineage>
        <taxon>Bacteria</taxon>
        <taxon>Bacillati</taxon>
        <taxon>Actinomycetota</taxon>
        <taxon>Actinomycetes</taxon>
        <taxon>Micrococcales</taxon>
        <taxon>Brevibacteriaceae</taxon>
        <taxon>Sediminivirga</taxon>
    </lineage>
</organism>
<evidence type="ECO:0000256" key="9">
    <source>
        <dbReference type="SAM" id="MobiDB-lite"/>
    </source>
</evidence>
<feature type="domain" description="Dyp-type peroxidase N-terminal" evidence="10">
    <location>
        <begin position="74"/>
        <end position="215"/>
    </location>
</feature>
<name>A0A8J2TVR7_9MICO</name>
<evidence type="ECO:0000256" key="6">
    <source>
        <dbReference type="ARBA" id="ARBA00023002"/>
    </source>
</evidence>
<keyword evidence="4" id="KW-0479">Metal-binding</keyword>
<dbReference type="Pfam" id="PF04261">
    <property type="entry name" value="Dyp_perox_N"/>
    <property type="match status" value="1"/>
</dbReference>
<reference evidence="12" key="2">
    <citation type="submission" date="2020-09" db="EMBL/GenBank/DDBJ databases">
        <authorList>
            <person name="Sun Q."/>
            <person name="Zhou Y."/>
        </authorList>
    </citation>
    <scope>NUCLEOTIDE SEQUENCE</scope>
    <source>
        <strain evidence="12">CGMCC 1.12785</strain>
    </source>
</reference>
<evidence type="ECO:0000256" key="3">
    <source>
        <dbReference type="ARBA" id="ARBA00022617"/>
    </source>
</evidence>
<dbReference type="PROSITE" id="PS51404">
    <property type="entry name" value="DYP_PEROXIDASE"/>
    <property type="match status" value="1"/>
</dbReference>
<dbReference type="GO" id="GO:0005829">
    <property type="term" value="C:cytosol"/>
    <property type="evidence" value="ECO:0007669"/>
    <property type="project" value="TreeGrafter"/>
</dbReference>
<evidence type="ECO:0000259" key="10">
    <source>
        <dbReference type="Pfam" id="PF04261"/>
    </source>
</evidence>
<gene>
    <name evidence="12" type="ORF">GCM10011333_04530</name>
</gene>
<dbReference type="AlphaFoldDB" id="A0A8J2TVR7"/>
<dbReference type="RefSeq" id="WP_188549305.1">
    <property type="nucleotide sequence ID" value="NZ_BMFY01000002.1"/>
</dbReference>
<keyword evidence="7" id="KW-0408">Iron</keyword>
<reference evidence="12" key="1">
    <citation type="journal article" date="2014" name="Int. J. Syst. Evol. Microbiol.">
        <title>Complete genome sequence of Corynebacterium casei LMG S-19264T (=DSM 44701T), isolated from a smear-ripened cheese.</title>
        <authorList>
            <consortium name="US DOE Joint Genome Institute (JGI-PGF)"/>
            <person name="Walter F."/>
            <person name="Albersmeier A."/>
            <person name="Kalinowski J."/>
            <person name="Ruckert C."/>
        </authorList>
    </citation>
    <scope>NUCLEOTIDE SEQUENCE</scope>
    <source>
        <strain evidence="12">CGMCC 1.12785</strain>
    </source>
</reference>
<proteinExistence type="inferred from homology"/>
<protein>
    <submittedName>
        <fullName evidence="12">Peroxidase</fullName>
    </submittedName>
</protein>
<dbReference type="InterPro" id="IPR006311">
    <property type="entry name" value="TAT_signal"/>
</dbReference>
<keyword evidence="6" id="KW-0560">Oxidoreductase</keyword>
<dbReference type="PANTHER" id="PTHR30521:SF4">
    <property type="entry name" value="DEFERROCHELATASE"/>
    <property type="match status" value="1"/>
</dbReference>
<dbReference type="NCBIfam" id="TIGR01413">
    <property type="entry name" value="Dyp_perox_fam"/>
    <property type="match status" value="1"/>
</dbReference>
<dbReference type="GO" id="GO:0004601">
    <property type="term" value="F:peroxidase activity"/>
    <property type="evidence" value="ECO:0007669"/>
    <property type="project" value="UniProtKB-KW"/>
</dbReference>
<dbReference type="InterPro" id="IPR006314">
    <property type="entry name" value="Dyp_peroxidase"/>
</dbReference>
<dbReference type="SUPFAM" id="SSF54909">
    <property type="entry name" value="Dimeric alpha+beta barrel"/>
    <property type="match status" value="1"/>
</dbReference>
<accession>A0A8J2TVR7</accession>
<dbReference type="GO" id="GO:0020037">
    <property type="term" value="F:heme binding"/>
    <property type="evidence" value="ECO:0007669"/>
    <property type="project" value="InterPro"/>
</dbReference>
<keyword evidence="3" id="KW-0349">Heme</keyword>
<dbReference type="InterPro" id="IPR011008">
    <property type="entry name" value="Dimeric_a/b-barrel"/>
</dbReference>
<keyword evidence="13" id="KW-1185">Reference proteome</keyword>